<organism evidence="2 3">
    <name type="scientific">Populus tomentosa</name>
    <name type="common">Chinese white poplar</name>
    <dbReference type="NCBI Taxonomy" id="118781"/>
    <lineage>
        <taxon>Eukaryota</taxon>
        <taxon>Viridiplantae</taxon>
        <taxon>Streptophyta</taxon>
        <taxon>Embryophyta</taxon>
        <taxon>Tracheophyta</taxon>
        <taxon>Spermatophyta</taxon>
        <taxon>Magnoliopsida</taxon>
        <taxon>eudicotyledons</taxon>
        <taxon>Gunneridae</taxon>
        <taxon>Pentapetalae</taxon>
        <taxon>rosids</taxon>
        <taxon>fabids</taxon>
        <taxon>Malpighiales</taxon>
        <taxon>Salicaceae</taxon>
        <taxon>Saliceae</taxon>
        <taxon>Populus</taxon>
    </lineage>
</organism>
<proteinExistence type="predicted"/>
<sequence>MEALWNLEDKWKLTTQEAVLLFVCSAFAVIALCTATMLKRKAPRKPRLVNQDPRAGTSIRWPEPEPGSNDWITIKRVLMESMRWSEASKWEEGGSGSESGRGRGREMLRPPPLIGLERCDSSIGWHSQNSLSPAVWQRPILMGEKCELPRHSGLILYDERGKLRAAAKTTGNHECSGQSTTRRQKPYSFDSDLVILPLACTLENACHKNEKESTCREVDDRKAASVELKSQPHSPGSVSLRGTIVSVSASVISEISCSCGTTAAGYDLSPQKFALGTDLFIHPGKAMNFLSSPRISMDADCCCFLLDMCECERFLSASWKVMMKSKILCRVLHLSVENPTSLTMKSLGCLYTKIDIQSNGLSFWIAVVFIINTFKYSRACPVHISPAILETEAEEVQNMNIQVKHVLERCVSTLISKGWAGK</sequence>
<dbReference type="PANTHER" id="PTHR33237:SF21">
    <property type="entry name" value="TRANSMEMBRANE PROTEIN"/>
    <property type="match status" value="1"/>
</dbReference>
<gene>
    <name evidence="2" type="ORF">POTOM_006512</name>
</gene>
<dbReference type="EMBL" id="JAAWWB010000002">
    <property type="protein sequence ID" value="KAG6790359.1"/>
    <property type="molecule type" value="Genomic_DNA"/>
</dbReference>
<evidence type="ECO:0000256" key="1">
    <source>
        <dbReference type="SAM" id="Phobius"/>
    </source>
</evidence>
<evidence type="ECO:0000313" key="2">
    <source>
        <dbReference type="EMBL" id="KAG6790359.1"/>
    </source>
</evidence>
<dbReference type="OrthoDB" id="1874222at2759"/>
<dbReference type="Proteomes" id="UP000886885">
    <property type="component" value="Chromosome 1D"/>
</dbReference>
<protein>
    <submittedName>
        <fullName evidence="2">Uncharacterized protein</fullName>
    </submittedName>
</protein>
<dbReference type="AlphaFoldDB" id="A0A8X8DER0"/>
<comment type="caution">
    <text evidence="2">The sequence shown here is derived from an EMBL/GenBank/DDBJ whole genome shotgun (WGS) entry which is preliminary data.</text>
</comment>
<evidence type="ECO:0000313" key="3">
    <source>
        <dbReference type="Proteomes" id="UP000886885"/>
    </source>
</evidence>
<reference evidence="2" key="1">
    <citation type="journal article" date="2020" name="bioRxiv">
        <title>Hybrid origin of Populus tomentosa Carr. identified through genome sequencing and phylogenomic analysis.</title>
        <authorList>
            <person name="An X."/>
            <person name="Gao K."/>
            <person name="Chen Z."/>
            <person name="Li J."/>
            <person name="Yang X."/>
            <person name="Yang X."/>
            <person name="Zhou J."/>
            <person name="Guo T."/>
            <person name="Zhao T."/>
            <person name="Huang S."/>
            <person name="Miao D."/>
            <person name="Khan W.U."/>
            <person name="Rao P."/>
            <person name="Ye M."/>
            <person name="Lei B."/>
            <person name="Liao W."/>
            <person name="Wang J."/>
            <person name="Ji L."/>
            <person name="Li Y."/>
            <person name="Guo B."/>
            <person name="Mustafa N.S."/>
            <person name="Li S."/>
            <person name="Yun Q."/>
            <person name="Keller S.R."/>
            <person name="Mao J."/>
            <person name="Zhang R."/>
            <person name="Strauss S.H."/>
        </authorList>
    </citation>
    <scope>NUCLEOTIDE SEQUENCE</scope>
    <source>
        <strain evidence="2">GM15</strain>
        <tissue evidence="2">Leaf</tissue>
    </source>
</reference>
<dbReference type="PANTHER" id="PTHR33237">
    <property type="entry name" value="F2P16.13 PROTEIN-RELATED"/>
    <property type="match status" value="1"/>
</dbReference>
<keyword evidence="1" id="KW-0812">Transmembrane</keyword>
<name>A0A8X8DER0_POPTO</name>
<keyword evidence="3" id="KW-1185">Reference proteome</keyword>
<keyword evidence="1" id="KW-1133">Transmembrane helix</keyword>
<keyword evidence="1" id="KW-0472">Membrane</keyword>
<accession>A0A8X8DER0</accession>
<feature type="transmembrane region" description="Helical" evidence="1">
    <location>
        <begin position="20"/>
        <end position="38"/>
    </location>
</feature>